<dbReference type="HOGENOM" id="CLU_038505_1_1_9"/>
<evidence type="ECO:0000256" key="2">
    <source>
        <dbReference type="ARBA" id="ARBA00038453"/>
    </source>
</evidence>
<accession>C8W3B3</accession>
<proteinExistence type="inferred from homology"/>
<organism evidence="3 4">
    <name type="scientific">Desulfofarcimen acetoxidans (strain ATCC 49208 / DSM 771 / KCTC 5769 / VKM B-1644 / 5575)</name>
    <name type="common">Desulfotomaculum acetoxidans</name>
    <dbReference type="NCBI Taxonomy" id="485916"/>
    <lineage>
        <taxon>Bacteria</taxon>
        <taxon>Bacillati</taxon>
        <taxon>Bacillota</taxon>
        <taxon>Clostridia</taxon>
        <taxon>Eubacteriales</taxon>
        <taxon>Peptococcaceae</taxon>
        <taxon>Desulfofarcimen</taxon>
    </lineage>
</organism>
<dbReference type="RefSeq" id="WP_015756595.1">
    <property type="nucleotide sequence ID" value="NC_013216.1"/>
</dbReference>
<dbReference type="OrthoDB" id="4191603at2"/>
<evidence type="ECO:0000313" key="4">
    <source>
        <dbReference type="Proteomes" id="UP000002217"/>
    </source>
</evidence>
<dbReference type="InterPro" id="IPR036424">
    <property type="entry name" value="UPP_synth-like_sf"/>
</dbReference>
<dbReference type="KEGG" id="dae:Dtox_0991"/>
<dbReference type="PANTHER" id="PTHR10291:SF43">
    <property type="entry name" value="DEHYDRODOLICHYL DIPHOSPHATE SYNTHASE COMPLEX SUBUNIT DHDDS"/>
    <property type="match status" value="1"/>
</dbReference>
<comment type="similarity">
    <text evidence="2">Belongs to the UPP synthase family. Z-FPP synthase subfamily.</text>
</comment>
<dbReference type="STRING" id="485916.Dtox_0991"/>
<evidence type="ECO:0000313" key="3">
    <source>
        <dbReference type="EMBL" id="ACV61880.1"/>
    </source>
</evidence>
<keyword evidence="4" id="KW-1185">Reference proteome</keyword>
<dbReference type="PANTHER" id="PTHR10291">
    <property type="entry name" value="DEHYDRODOLICHYL DIPHOSPHATE SYNTHASE FAMILY MEMBER"/>
    <property type="match status" value="1"/>
</dbReference>
<dbReference type="GO" id="GO:0008834">
    <property type="term" value="F:ditrans,polycis-undecaprenyl-diphosphate synthase [(2E,6E)-farnesyl-diphosphate specific] activity"/>
    <property type="evidence" value="ECO:0007669"/>
    <property type="project" value="UniProtKB-EC"/>
</dbReference>
<dbReference type="EC" id="2.5.1.31" evidence="3"/>
<dbReference type="Proteomes" id="UP000002217">
    <property type="component" value="Chromosome"/>
</dbReference>
<dbReference type="EMBL" id="CP001720">
    <property type="protein sequence ID" value="ACV61880.1"/>
    <property type="molecule type" value="Genomic_DNA"/>
</dbReference>
<evidence type="ECO:0000256" key="1">
    <source>
        <dbReference type="ARBA" id="ARBA00022679"/>
    </source>
</evidence>
<name>C8W3B3_DESAS</name>
<dbReference type="GO" id="GO:0016094">
    <property type="term" value="P:polyprenol biosynthetic process"/>
    <property type="evidence" value="ECO:0007669"/>
    <property type="project" value="TreeGrafter"/>
</dbReference>
<protein>
    <submittedName>
        <fullName evidence="3">Di-trans,poly-cis-decaprenylcistransferase</fullName>
        <ecNumber evidence="3">2.5.1.31</ecNumber>
    </submittedName>
</protein>
<dbReference type="SUPFAM" id="SSF64005">
    <property type="entry name" value="Undecaprenyl diphosphate synthase"/>
    <property type="match status" value="1"/>
</dbReference>
<dbReference type="Gene3D" id="3.40.1180.10">
    <property type="entry name" value="Decaprenyl diphosphate synthase-like"/>
    <property type="match status" value="1"/>
</dbReference>
<dbReference type="AlphaFoldDB" id="C8W3B3"/>
<reference evidence="3 4" key="1">
    <citation type="journal article" date="2009" name="Stand. Genomic Sci.">
        <title>Complete genome sequence of Desulfotomaculum acetoxidans type strain (5575).</title>
        <authorList>
            <person name="Spring S."/>
            <person name="Lapidus A."/>
            <person name="Schroder M."/>
            <person name="Gleim D."/>
            <person name="Sims D."/>
            <person name="Meincke L."/>
            <person name="Glavina Del Rio T."/>
            <person name="Tice H."/>
            <person name="Copeland A."/>
            <person name="Cheng J.F."/>
            <person name="Lucas S."/>
            <person name="Chen F."/>
            <person name="Nolan M."/>
            <person name="Bruce D."/>
            <person name="Goodwin L."/>
            <person name="Pitluck S."/>
            <person name="Ivanova N."/>
            <person name="Mavromatis K."/>
            <person name="Mikhailova N."/>
            <person name="Pati A."/>
            <person name="Chen A."/>
            <person name="Palaniappan K."/>
            <person name="Land M."/>
            <person name="Hauser L."/>
            <person name="Chang Y.J."/>
            <person name="Jeffries C.D."/>
            <person name="Chain P."/>
            <person name="Saunders E."/>
            <person name="Brettin T."/>
            <person name="Detter J.C."/>
            <person name="Goker M."/>
            <person name="Bristow J."/>
            <person name="Eisen J.A."/>
            <person name="Markowitz V."/>
            <person name="Hugenholtz P."/>
            <person name="Kyrpides N.C."/>
            <person name="Klenk H.P."/>
            <person name="Han C."/>
        </authorList>
    </citation>
    <scope>NUCLEOTIDE SEQUENCE [LARGE SCALE GENOMIC DNA]</scope>
    <source>
        <strain evidence="4">ATCC 49208 / DSM 771 / VKM B-1644</strain>
    </source>
</reference>
<dbReference type="eggNOG" id="COG0020">
    <property type="taxonomic scope" value="Bacteria"/>
</dbReference>
<gene>
    <name evidence="3" type="ordered locus">Dtox_0991</name>
</gene>
<sequence>MSLLKFKRLPKHIGIIPDGNRRWAQSKGFAKEAGYEFGLEPGLQLYDLCVKLGVKELTFYGFTQDNTKRPSAQRKAFQKACTDAVKMLSQKDASLLVIGNAASPLFPPELKVYTKRQVFGKDLIKINFLVNYGWKWDLYSALQTSSFNQTNPVKAIASSEVSRIDLIIRWGGRRRLSGFLPIQSIYSDFYIVEDMWPDFKPDHFYEALAWYDCQDTTLGG</sequence>
<dbReference type="CDD" id="cd00475">
    <property type="entry name" value="Cis_IPPS"/>
    <property type="match status" value="1"/>
</dbReference>
<keyword evidence="1 3" id="KW-0808">Transferase</keyword>
<dbReference type="InterPro" id="IPR001441">
    <property type="entry name" value="UPP_synth-like"/>
</dbReference>
<dbReference type="Pfam" id="PF01255">
    <property type="entry name" value="Prenyltransf"/>
    <property type="match status" value="1"/>
</dbReference>